<evidence type="ECO:0000256" key="1">
    <source>
        <dbReference type="ARBA" id="ARBA00001974"/>
    </source>
</evidence>
<dbReference type="GO" id="GO:0009252">
    <property type="term" value="P:peptidoglycan biosynthetic process"/>
    <property type="evidence" value="ECO:0007669"/>
    <property type="project" value="UniProtKB-UniRule"/>
</dbReference>
<evidence type="ECO:0000256" key="3">
    <source>
        <dbReference type="ARBA" id="ARBA00004496"/>
    </source>
</evidence>
<keyword evidence="12 20" id="KW-0521">NADP</keyword>
<evidence type="ECO:0000256" key="19">
    <source>
        <dbReference type="ARBA" id="ARBA00048914"/>
    </source>
</evidence>
<feature type="active site" evidence="20">
    <location>
        <position position="369"/>
    </location>
</feature>
<evidence type="ECO:0000256" key="2">
    <source>
        <dbReference type="ARBA" id="ARBA00003921"/>
    </source>
</evidence>
<comment type="caution">
    <text evidence="22">The sequence shown here is derived from an EMBL/GenBank/DDBJ whole genome shotgun (WGS) entry which is preliminary data.</text>
</comment>
<keyword evidence="15 20" id="KW-0560">Oxidoreductase</keyword>
<keyword evidence="17 20" id="KW-0961">Cell wall biogenesis/degradation</keyword>
<evidence type="ECO:0000256" key="6">
    <source>
        <dbReference type="ARBA" id="ARBA00012518"/>
    </source>
</evidence>
<organism evidence="22 23">
    <name type="scientific">Psychrobacter immobilis</name>
    <dbReference type="NCBI Taxonomy" id="498"/>
    <lineage>
        <taxon>Bacteria</taxon>
        <taxon>Pseudomonadati</taxon>
        <taxon>Pseudomonadota</taxon>
        <taxon>Gammaproteobacteria</taxon>
        <taxon>Moraxellales</taxon>
        <taxon>Moraxellaceae</taxon>
        <taxon>Psychrobacter</taxon>
    </lineage>
</organism>
<dbReference type="InterPro" id="IPR036635">
    <property type="entry name" value="MurB_C_sf"/>
</dbReference>
<dbReference type="EC" id="1.3.1.98" evidence="6 20"/>
<evidence type="ECO:0000256" key="20">
    <source>
        <dbReference type="HAMAP-Rule" id="MF_00037"/>
    </source>
</evidence>
<dbReference type="GO" id="GO:0008762">
    <property type="term" value="F:UDP-N-acetylmuramate dehydrogenase activity"/>
    <property type="evidence" value="ECO:0007669"/>
    <property type="project" value="UniProtKB-UniRule"/>
</dbReference>
<keyword evidence="23" id="KW-1185">Reference proteome</keyword>
<evidence type="ECO:0000256" key="5">
    <source>
        <dbReference type="ARBA" id="ARBA00010485"/>
    </source>
</evidence>
<dbReference type="Pfam" id="PF02873">
    <property type="entry name" value="MurB_C"/>
    <property type="match status" value="1"/>
</dbReference>
<evidence type="ECO:0000256" key="7">
    <source>
        <dbReference type="ARBA" id="ARBA00015188"/>
    </source>
</evidence>
<comment type="cofactor">
    <cofactor evidence="1 20">
        <name>FAD</name>
        <dbReference type="ChEBI" id="CHEBI:57692"/>
    </cofactor>
</comment>
<proteinExistence type="inferred from homology"/>
<dbReference type="Gene3D" id="3.90.78.10">
    <property type="entry name" value="UDP-N-acetylenolpyruvoylglucosamine reductase, C-terminal domain"/>
    <property type="match status" value="1"/>
</dbReference>
<keyword evidence="8 20" id="KW-0963">Cytoplasm</keyword>
<dbReference type="InterPro" id="IPR016166">
    <property type="entry name" value="FAD-bd_PCMH"/>
</dbReference>
<feature type="active site" evidence="20">
    <location>
        <position position="193"/>
    </location>
</feature>
<gene>
    <name evidence="20" type="primary">murB</name>
    <name evidence="22" type="ORF">C8D84_102217</name>
</gene>
<evidence type="ECO:0000256" key="4">
    <source>
        <dbReference type="ARBA" id="ARBA00004752"/>
    </source>
</evidence>
<evidence type="ECO:0000256" key="12">
    <source>
        <dbReference type="ARBA" id="ARBA00022857"/>
    </source>
</evidence>
<dbReference type="Gene3D" id="3.30.43.10">
    <property type="entry name" value="Uridine Diphospho-n-acetylenolpyruvylglucosamine Reductase, domain 2"/>
    <property type="match status" value="1"/>
</dbReference>
<dbReference type="EMBL" id="QGGM01000002">
    <property type="protein sequence ID" value="PWK14741.1"/>
    <property type="molecule type" value="Genomic_DNA"/>
</dbReference>
<dbReference type="InterPro" id="IPR016169">
    <property type="entry name" value="FAD-bd_PCMH_sub2"/>
</dbReference>
<dbReference type="PANTHER" id="PTHR21071:SF4">
    <property type="entry name" value="UDP-N-ACETYLENOLPYRUVOYLGLUCOSAMINE REDUCTASE"/>
    <property type="match status" value="1"/>
</dbReference>
<protein>
    <recommendedName>
        <fullName evidence="7 20">UDP-N-acetylenolpyruvoylglucosamine reductase</fullName>
        <ecNumber evidence="6 20">1.3.1.98</ecNumber>
    </recommendedName>
    <alternativeName>
        <fullName evidence="18 20">UDP-N-acetylmuramate dehydrogenase</fullName>
    </alternativeName>
</protein>
<name>A0A2V2A5I9_PSYIM</name>
<evidence type="ECO:0000259" key="21">
    <source>
        <dbReference type="PROSITE" id="PS51387"/>
    </source>
</evidence>
<evidence type="ECO:0000256" key="18">
    <source>
        <dbReference type="ARBA" id="ARBA00031026"/>
    </source>
</evidence>
<reference evidence="22 23" key="1">
    <citation type="submission" date="2018-05" db="EMBL/GenBank/DDBJ databases">
        <title>Genomic Encyclopedia of Type Strains, Phase IV (KMG-IV): sequencing the most valuable type-strain genomes for metagenomic binning, comparative biology and taxonomic classification.</title>
        <authorList>
            <person name="Goeker M."/>
        </authorList>
    </citation>
    <scope>NUCLEOTIDE SEQUENCE [LARGE SCALE GENOMIC DNA]</scope>
    <source>
        <strain evidence="22 23">DSM 7229</strain>
    </source>
</reference>
<dbReference type="GO" id="GO:0071555">
    <property type="term" value="P:cell wall organization"/>
    <property type="evidence" value="ECO:0007669"/>
    <property type="project" value="UniProtKB-KW"/>
</dbReference>
<evidence type="ECO:0000256" key="9">
    <source>
        <dbReference type="ARBA" id="ARBA00022618"/>
    </source>
</evidence>
<feature type="domain" description="FAD-binding PCMH-type" evidence="21">
    <location>
        <begin position="43"/>
        <end position="216"/>
    </location>
</feature>
<keyword evidence="14 20" id="KW-0573">Peptidoglycan synthesis</keyword>
<comment type="subcellular location">
    <subcellularLocation>
        <location evidence="3 20">Cytoplasm</location>
    </subcellularLocation>
</comment>
<accession>A0A2V2A5I9</accession>
<evidence type="ECO:0000256" key="14">
    <source>
        <dbReference type="ARBA" id="ARBA00022984"/>
    </source>
</evidence>
<comment type="catalytic activity">
    <reaction evidence="19 20">
        <text>UDP-N-acetyl-alpha-D-muramate + NADP(+) = UDP-N-acetyl-3-O-(1-carboxyvinyl)-alpha-D-glucosamine + NADPH + H(+)</text>
        <dbReference type="Rhea" id="RHEA:12248"/>
        <dbReference type="ChEBI" id="CHEBI:15378"/>
        <dbReference type="ChEBI" id="CHEBI:57783"/>
        <dbReference type="ChEBI" id="CHEBI:58349"/>
        <dbReference type="ChEBI" id="CHEBI:68483"/>
        <dbReference type="ChEBI" id="CHEBI:70757"/>
        <dbReference type="EC" id="1.3.1.98"/>
    </reaction>
</comment>
<dbReference type="NCBIfam" id="NF000755">
    <property type="entry name" value="PRK00046.1"/>
    <property type="match status" value="1"/>
</dbReference>
<keyword evidence="16 20" id="KW-0131">Cell cycle</keyword>
<dbReference type="InterPro" id="IPR036318">
    <property type="entry name" value="FAD-bd_PCMH-like_sf"/>
</dbReference>
<dbReference type="InterPro" id="IPR016167">
    <property type="entry name" value="FAD-bd_PCMH_sub1"/>
</dbReference>
<dbReference type="UniPathway" id="UPA00219"/>
<dbReference type="Proteomes" id="UP000245655">
    <property type="component" value="Unassembled WGS sequence"/>
</dbReference>
<comment type="pathway">
    <text evidence="4 20">Cell wall biogenesis; peptidoglycan biosynthesis.</text>
</comment>
<dbReference type="PROSITE" id="PS51387">
    <property type="entry name" value="FAD_PCMH"/>
    <property type="match status" value="1"/>
</dbReference>
<comment type="similarity">
    <text evidence="5 20">Belongs to the MurB family.</text>
</comment>
<dbReference type="GO" id="GO:0005829">
    <property type="term" value="C:cytosol"/>
    <property type="evidence" value="ECO:0007669"/>
    <property type="project" value="TreeGrafter"/>
</dbReference>
<dbReference type="InterPro" id="IPR011601">
    <property type="entry name" value="MurB_C"/>
</dbReference>
<keyword evidence="9 20" id="KW-0132">Cell division</keyword>
<keyword evidence="13 20" id="KW-0133">Cell shape</keyword>
<evidence type="ECO:0000256" key="8">
    <source>
        <dbReference type="ARBA" id="ARBA00022490"/>
    </source>
</evidence>
<evidence type="ECO:0000313" key="22">
    <source>
        <dbReference type="EMBL" id="PWK14741.1"/>
    </source>
</evidence>
<feature type="active site" description="Proton donor" evidence="20">
    <location>
        <position position="271"/>
    </location>
</feature>
<evidence type="ECO:0000256" key="11">
    <source>
        <dbReference type="ARBA" id="ARBA00022827"/>
    </source>
</evidence>
<dbReference type="SUPFAM" id="SSF56176">
    <property type="entry name" value="FAD-binding/transporter-associated domain-like"/>
    <property type="match status" value="1"/>
</dbReference>
<dbReference type="GO" id="GO:0008360">
    <property type="term" value="P:regulation of cell shape"/>
    <property type="evidence" value="ECO:0007669"/>
    <property type="project" value="UniProtKB-KW"/>
</dbReference>
<dbReference type="PANTHER" id="PTHR21071">
    <property type="entry name" value="UDP-N-ACETYLENOLPYRUVOYLGLUCOSAMINE REDUCTASE"/>
    <property type="match status" value="1"/>
</dbReference>
<dbReference type="GO" id="GO:0071949">
    <property type="term" value="F:FAD binding"/>
    <property type="evidence" value="ECO:0007669"/>
    <property type="project" value="InterPro"/>
</dbReference>
<dbReference type="GO" id="GO:0051301">
    <property type="term" value="P:cell division"/>
    <property type="evidence" value="ECO:0007669"/>
    <property type="project" value="UniProtKB-KW"/>
</dbReference>
<dbReference type="AlphaFoldDB" id="A0A2V2A5I9"/>
<comment type="function">
    <text evidence="2 20">Cell wall formation.</text>
</comment>
<dbReference type="HAMAP" id="MF_00037">
    <property type="entry name" value="MurB"/>
    <property type="match status" value="1"/>
</dbReference>
<keyword evidence="10 20" id="KW-0285">Flavoprotein</keyword>
<evidence type="ECO:0000256" key="13">
    <source>
        <dbReference type="ARBA" id="ARBA00022960"/>
    </source>
</evidence>
<dbReference type="Pfam" id="PF01565">
    <property type="entry name" value="FAD_binding_4"/>
    <property type="match status" value="1"/>
</dbReference>
<evidence type="ECO:0000256" key="16">
    <source>
        <dbReference type="ARBA" id="ARBA00023306"/>
    </source>
</evidence>
<keyword evidence="11 20" id="KW-0274">FAD</keyword>
<sequence length="386" mass="42379">MGYVMTSVSRLDSSTQFAMTTDLPASLLTRKLVDLSHGNTMALACVADTVVTLTAEAQLDDFMANYKKDIAQNKPLFVLSGGSNVLLPAHLNAIVLQPQMRGISLTAQTDSHVDIAVMAGENWHDLVVYTVSQGWYGLENLALIPGLTGAAPVQNIGAYGVQLEDCLQYVRAYHLPTQTWHHLTPADCEFGYRDSIFKRAPNTWLISCVGFRLHTDATKILASYGDVQTVAQRYAEQDDRTQPVPADIMQAIIDIRQQKLPNPKQLPNCGSFFQNPIIPQSHFIALQSTYPTIVGYAMPDAMVKVAAGWLIEQTGLKGGGIAPIVTHQQQALVLTNHAPYHATQNNVADAQRHIVNTVYEKFAIQLAREPVWVNTDGSIGYDEHVV</sequence>
<dbReference type="SUPFAM" id="SSF56194">
    <property type="entry name" value="Uridine diphospho-N-Acetylenolpyruvylglucosamine reductase, MurB, C-terminal domain"/>
    <property type="match status" value="1"/>
</dbReference>
<evidence type="ECO:0000313" key="23">
    <source>
        <dbReference type="Proteomes" id="UP000245655"/>
    </source>
</evidence>
<dbReference type="InterPro" id="IPR006094">
    <property type="entry name" value="Oxid_FAD_bind_N"/>
</dbReference>
<evidence type="ECO:0000256" key="10">
    <source>
        <dbReference type="ARBA" id="ARBA00022630"/>
    </source>
</evidence>
<evidence type="ECO:0000256" key="17">
    <source>
        <dbReference type="ARBA" id="ARBA00023316"/>
    </source>
</evidence>
<dbReference type="NCBIfam" id="TIGR00179">
    <property type="entry name" value="murB"/>
    <property type="match status" value="1"/>
</dbReference>
<evidence type="ECO:0000256" key="15">
    <source>
        <dbReference type="ARBA" id="ARBA00023002"/>
    </source>
</evidence>
<dbReference type="Gene3D" id="3.30.465.10">
    <property type="match status" value="1"/>
</dbReference>
<dbReference type="InterPro" id="IPR003170">
    <property type="entry name" value="MurB"/>
</dbReference>